<evidence type="ECO:0000313" key="6">
    <source>
        <dbReference type="EMBL" id="EAT12033.1"/>
    </source>
</evidence>
<accession>Q1N1L7</accession>
<reference evidence="6 7" key="1">
    <citation type="submission" date="2006-03" db="EMBL/GenBank/DDBJ databases">
        <authorList>
            <person name="Pinhassi J."/>
            <person name="Pedros-Alio C."/>
            <person name="Ferriera S."/>
            <person name="Johnson J."/>
            <person name="Kravitz S."/>
            <person name="Halpern A."/>
            <person name="Remington K."/>
            <person name="Beeson K."/>
            <person name="Tran B."/>
            <person name="Rogers Y.-H."/>
            <person name="Friedman R."/>
            <person name="Venter J.C."/>
        </authorList>
    </citation>
    <scope>NUCLEOTIDE SEQUENCE [LARGE SCALE GENOMIC DNA]</scope>
    <source>
        <strain evidence="6 7">RED65</strain>
    </source>
</reference>
<dbReference type="CDD" id="cd00913">
    <property type="entry name" value="PCD_DCoH_subfamily_a"/>
    <property type="match status" value="1"/>
</dbReference>
<evidence type="ECO:0000256" key="4">
    <source>
        <dbReference type="HAMAP-Rule" id="MF_00434"/>
    </source>
</evidence>
<dbReference type="EMBL" id="AAQH01000010">
    <property type="protein sequence ID" value="EAT12033.1"/>
    <property type="molecule type" value="Genomic_DNA"/>
</dbReference>
<organism evidence="6 7">
    <name type="scientific">Bermanella marisrubri</name>
    <dbReference type="NCBI Taxonomy" id="207949"/>
    <lineage>
        <taxon>Bacteria</taxon>
        <taxon>Pseudomonadati</taxon>
        <taxon>Pseudomonadota</taxon>
        <taxon>Gammaproteobacteria</taxon>
        <taxon>Oceanospirillales</taxon>
        <taxon>Oceanospirillaceae</taxon>
        <taxon>Bermanella</taxon>
    </lineage>
</organism>
<comment type="catalytic activity">
    <reaction evidence="1 4">
        <text>(4aS,6R)-4a-hydroxy-L-erythro-5,6,7,8-tetrahydrobiopterin = (6R)-L-erythro-6,7-dihydrobiopterin + H2O</text>
        <dbReference type="Rhea" id="RHEA:11920"/>
        <dbReference type="ChEBI" id="CHEBI:15377"/>
        <dbReference type="ChEBI" id="CHEBI:15642"/>
        <dbReference type="ChEBI" id="CHEBI:43120"/>
        <dbReference type="EC" id="4.2.1.96"/>
    </reaction>
</comment>
<dbReference type="PANTHER" id="PTHR42805">
    <property type="entry name" value="PTERIN-4-ALPHA-CARBINOLAMINE DEHYDRATASE-RELATED"/>
    <property type="match status" value="1"/>
</dbReference>
<keyword evidence="3 4" id="KW-0456">Lyase</keyword>
<gene>
    <name evidence="6" type="ORF">RED65_03305</name>
</gene>
<dbReference type="OrthoDB" id="5294615at2"/>
<comment type="caution">
    <text evidence="6">The sequence shown here is derived from an EMBL/GenBank/DDBJ whole genome shotgun (WGS) entry which is preliminary data.</text>
</comment>
<dbReference type="NCBIfam" id="NF002016">
    <property type="entry name" value="PRK00823.1-1"/>
    <property type="match status" value="1"/>
</dbReference>
<dbReference type="GO" id="GO:0008124">
    <property type="term" value="F:4-alpha-hydroxytetrahydrobiopterin dehydratase activity"/>
    <property type="evidence" value="ECO:0007669"/>
    <property type="project" value="UniProtKB-UniRule"/>
</dbReference>
<proteinExistence type="inferred from homology"/>
<dbReference type="GO" id="GO:0006729">
    <property type="term" value="P:tetrahydrobiopterin biosynthetic process"/>
    <property type="evidence" value="ECO:0007669"/>
    <property type="project" value="InterPro"/>
</dbReference>
<dbReference type="RefSeq" id="WP_007018993.1">
    <property type="nucleotide sequence ID" value="NZ_CH724120.1"/>
</dbReference>
<sequence length="111" mass="12680">MTLASEAFDGSKENARQVTETEQADLLKHIPSWQTVLEEGASKLKREYKFKNFVEALAFTNKVGNLAESEDHHPDILLEYGKATVTWWSHNIKGLHRNDFIMAARTDGLYE</sequence>
<dbReference type="InterPro" id="IPR036428">
    <property type="entry name" value="PCD_sf"/>
</dbReference>
<evidence type="ECO:0000313" key="7">
    <source>
        <dbReference type="Proteomes" id="UP000004263"/>
    </source>
</evidence>
<name>Q1N1L7_9GAMM</name>
<dbReference type="SUPFAM" id="SSF55248">
    <property type="entry name" value="PCD-like"/>
    <property type="match status" value="1"/>
</dbReference>
<dbReference type="Pfam" id="PF01329">
    <property type="entry name" value="Pterin_4a"/>
    <property type="match status" value="1"/>
</dbReference>
<feature type="region of interest" description="Disordered" evidence="5">
    <location>
        <begin position="1"/>
        <end position="20"/>
    </location>
</feature>
<evidence type="ECO:0000256" key="1">
    <source>
        <dbReference type="ARBA" id="ARBA00001554"/>
    </source>
</evidence>
<dbReference type="Gene3D" id="3.30.1360.20">
    <property type="entry name" value="Transcriptional coactivator/pterin dehydratase"/>
    <property type="match status" value="1"/>
</dbReference>
<evidence type="ECO:0000256" key="2">
    <source>
        <dbReference type="ARBA" id="ARBA00006472"/>
    </source>
</evidence>
<dbReference type="EC" id="4.2.1.96" evidence="4"/>
<evidence type="ECO:0000256" key="3">
    <source>
        <dbReference type="ARBA" id="ARBA00023239"/>
    </source>
</evidence>
<dbReference type="HOGENOM" id="CLU_081974_2_2_6"/>
<protein>
    <recommendedName>
        <fullName evidence="4">Putative pterin-4-alpha-carbinolamine dehydratase</fullName>
        <shortName evidence="4">PHS</shortName>
        <ecNumber evidence="4">4.2.1.96</ecNumber>
    </recommendedName>
    <alternativeName>
        <fullName evidence="4">4-alpha-hydroxy-tetrahydropterin dehydratase</fullName>
    </alternativeName>
    <alternativeName>
        <fullName evidence="4">Pterin carbinolamine dehydratase</fullName>
        <shortName evidence="4">PCD</shortName>
    </alternativeName>
</protein>
<keyword evidence="7" id="KW-1185">Reference proteome</keyword>
<dbReference type="AlphaFoldDB" id="Q1N1L7"/>
<dbReference type="PANTHER" id="PTHR42805:SF1">
    <property type="entry name" value="PTERIN-4-ALPHA-CARBINOLAMINE DEHYDRATASE-RELATED"/>
    <property type="match status" value="1"/>
</dbReference>
<dbReference type="InterPro" id="IPR050376">
    <property type="entry name" value="Pterin-4-alpha-carb_dehyd"/>
</dbReference>
<evidence type="ECO:0000256" key="5">
    <source>
        <dbReference type="SAM" id="MobiDB-lite"/>
    </source>
</evidence>
<dbReference type="InterPro" id="IPR001533">
    <property type="entry name" value="Pterin_deHydtase"/>
</dbReference>
<dbReference type="HAMAP" id="MF_00434">
    <property type="entry name" value="Pterin_4_alpha"/>
    <property type="match status" value="1"/>
</dbReference>
<dbReference type="STRING" id="207949.RED65_03305"/>
<dbReference type="Proteomes" id="UP000004263">
    <property type="component" value="Unassembled WGS sequence"/>
</dbReference>
<comment type="similarity">
    <text evidence="2 4">Belongs to the pterin-4-alpha-carbinolamine dehydratase family.</text>
</comment>